<feature type="compositionally biased region" description="Low complexity" evidence="1">
    <location>
        <begin position="382"/>
        <end position="400"/>
    </location>
</feature>
<feature type="transmembrane region" description="Helical" evidence="2">
    <location>
        <begin position="165"/>
        <end position="182"/>
    </location>
</feature>
<dbReference type="InterPro" id="IPR002656">
    <property type="entry name" value="Acyl_transf_3_dom"/>
</dbReference>
<feature type="transmembrane region" description="Helical" evidence="2">
    <location>
        <begin position="219"/>
        <end position="237"/>
    </location>
</feature>
<keyword evidence="2" id="KW-1133">Transmembrane helix</keyword>
<evidence type="ECO:0000313" key="4">
    <source>
        <dbReference type="EMBL" id="GAA4255542.1"/>
    </source>
</evidence>
<keyword evidence="2" id="KW-0812">Transmembrane</keyword>
<feature type="transmembrane region" description="Helical" evidence="2">
    <location>
        <begin position="12"/>
        <end position="31"/>
    </location>
</feature>
<feature type="transmembrane region" description="Helical" evidence="2">
    <location>
        <begin position="51"/>
        <end position="71"/>
    </location>
</feature>
<feature type="transmembrane region" description="Helical" evidence="2">
    <location>
        <begin position="337"/>
        <end position="357"/>
    </location>
</feature>
<evidence type="ECO:0000256" key="1">
    <source>
        <dbReference type="SAM" id="MobiDB-lite"/>
    </source>
</evidence>
<feature type="transmembrane region" description="Helical" evidence="2">
    <location>
        <begin position="287"/>
        <end position="305"/>
    </location>
</feature>
<feature type="transmembrane region" description="Helical" evidence="2">
    <location>
        <begin position="188"/>
        <end position="207"/>
    </location>
</feature>
<evidence type="ECO:0000256" key="2">
    <source>
        <dbReference type="SAM" id="Phobius"/>
    </source>
</evidence>
<keyword evidence="2" id="KW-0472">Membrane</keyword>
<feature type="region of interest" description="Disordered" evidence="1">
    <location>
        <begin position="370"/>
        <end position="486"/>
    </location>
</feature>
<dbReference type="EMBL" id="BAABAT010000021">
    <property type="protein sequence ID" value="GAA4255542.1"/>
    <property type="molecule type" value="Genomic_DNA"/>
</dbReference>
<feature type="domain" description="Acyltransferase 3" evidence="3">
    <location>
        <begin position="7"/>
        <end position="353"/>
    </location>
</feature>
<comment type="caution">
    <text evidence="4">The sequence shown here is derived from an EMBL/GenBank/DDBJ whole genome shotgun (WGS) entry which is preliminary data.</text>
</comment>
<gene>
    <name evidence="4" type="ORF">GCM10022255_064810</name>
</gene>
<feature type="transmembrane region" description="Helical" evidence="2">
    <location>
        <begin position="257"/>
        <end position="275"/>
    </location>
</feature>
<protein>
    <recommendedName>
        <fullName evidence="3">Acyltransferase 3 domain-containing protein</fullName>
    </recommendedName>
</protein>
<sequence length="521" mass="57422">MTTERDRAIDALRAIAILGVVLGHWLVTAVVRDGDTIRVASPLRAVPWLAPASWLFQTLAVFFFVGGMVAARSTIDRYSTWLRSRLTRLFRPVLALLIAWTVLLAALYAWHSVTTSPADATSTSGDLLSMFGSHTVLKLVASPLWFLLVFAALTAATPLVRRLHPAWPLAVVALVDTARFALGAPAWIGWTNLAAGWLVPFCLGAAWTRGNLRSRTTAWLLLLGGAAATVALTRWFGYPVSMVGVPGQGISNLNPPTLAAVTFGIAQCGAALLLMPALRRATQRPRLWLAVAVVNLSAMTIFLWHQTSLLAVTVLSPAPLPGLHTAPQSTSWLTARVMWLPVFAAVLLAFWLLFLRVERPGVSPSMLFGRSTPIGRPHPIRSAPTTAASTTTSASSVAAPQRHRQHRPLRHRSPRRVPRRHRLRHRSPRRAPRLHRLRHRSRRRAPQPRPQRHRTPRRRPASRHPRSAPVRTQRHTLGKRRPPGFGLPCWLCSTTTSNELRTATPSMNGRTAEQTWPASGS</sequence>
<dbReference type="RefSeq" id="WP_345132546.1">
    <property type="nucleotide sequence ID" value="NZ_BAABAT010000021.1"/>
</dbReference>
<feature type="region of interest" description="Disordered" evidence="1">
    <location>
        <begin position="501"/>
        <end position="521"/>
    </location>
</feature>
<keyword evidence="5" id="KW-1185">Reference proteome</keyword>
<evidence type="ECO:0000313" key="5">
    <source>
        <dbReference type="Proteomes" id="UP001500620"/>
    </source>
</evidence>
<dbReference type="Proteomes" id="UP001500620">
    <property type="component" value="Unassembled WGS sequence"/>
</dbReference>
<feature type="transmembrane region" description="Helical" evidence="2">
    <location>
        <begin position="92"/>
        <end position="111"/>
    </location>
</feature>
<organism evidence="4 5">
    <name type="scientific">Dactylosporangium darangshiense</name>
    <dbReference type="NCBI Taxonomy" id="579108"/>
    <lineage>
        <taxon>Bacteria</taxon>
        <taxon>Bacillati</taxon>
        <taxon>Actinomycetota</taxon>
        <taxon>Actinomycetes</taxon>
        <taxon>Micromonosporales</taxon>
        <taxon>Micromonosporaceae</taxon>
        <taxon>Dactylosporangium</taxon>
    </lineage>
</organism>
<accession>A0ABP8DGP8</accession>
<reference evidence="5" key="1">
    <citation type="journal article" date="2019" name="Int. J. Syst. Evol. Microbiol.">
        <title>The Global Catalogue of Microorganisms (GCM) 10K type strain sequencing project: providing services to taxonomists for standard genome sequencing and annotation.</title>
        <authorList>
            <consortium name="The Broad Institute Genomics Platform"/>
            <consortium name="The Broad Institute Genome Sequencing Center for Infectious Disease"/>
            <person name="Wu L."/>
            <person name="Ma J."/>
        </authorList>
    </citation>
    <scope>NUCLEOTIDE SEQUENCE [LARGE SCALE GENOMIC DNA]</scope>
    <source>
        <strain evidence="5">JCM 17441</strain>
    </source>
</reference>
<name>A0ABP8DGP8_9ACTN</name>
<dbReference type="Pfam" id="PF01757">
    <property type="entry name" value="Acyl_transf_3"/>
    <property type="match status" value="1"/>
</dbReference>
<evidence type="ECO:0000259" key="3">
    <source>
        <dbReference type="Pfam" id="PF01757"/>
    </source>
</evidence>
<proteinExistence type="predicted"/>
<feature type="compositionally biased region" description="Basic residues" evidence="1">
    <location>
        <begin position="401"/>
        <end position="482"/>
    </location>
</feature>
<feature type="transmembrane region" description="Helical" evidence="2">
    <location>
        <begin position="131"/>
        <end position="153"/>
    </location>
</feature>